<dbReference type="Proteomes" id="UP000577956">
    <property type="component" value="Unassembled WGS sequence"/>
</dbReference>
<feature type="domain" description="ATPase AAA-type core" evidence="1">
    <location>
        <begin position="247"/>
        <end position="340"/>
    </location>
</feature>
<dbReference type="GO" id="GO:0016887">
    <property type="term" value="F:ATP hydrolysis activity"/>
    <property type="evidence" value="ECO:0007669"/>
    <property type="project" value="InterPro"/>
</dbReference>
<protein>
    <submittedName>
        <fullName evidence="3">Putative ATP-dependent endonuclease of OLD family</fullName>
    </submittedName>
</protein>
<comment type="caution">
    <text evidence="3">The sequence shown here is derived from an EMBL/GenBank/DDBJ whole genome shotgun (WGS) entry which is preliminary data.</text>
</comment>
<evidence type="ECO:0000313" key="3">
    <source>
        <dbReference type="EMBL" id="NYD85756.1"/>
    </source>
</evidence>
<evidence type="ECO:0000313" key="4">
    <source>
        <dbReference type="Proteomes" id="UP000577956"/>
    </source>
</evidence>
<dbReference type="Pfam" id="PF13304">
    <property type="entry name" value="AAA_21"/>
    <property type="match status" value="1"/>
</dbReference>
<evidence type="ECO:0000259" key="1">
    <source>
        <dbReference type="Pfam" id="PF13304"/>
    </source>
</evidence>
<sequence>MSFEPFTCVIGPNGSGKTAFLHALAKMFGTERAVRTVLPSDFHIPHDEEPTPGRERTLWIEADFRFNELEADEPSKHAIAAWFNHMRLLEGDTVPRLRFRLTATLESNGDVRPSLEHVVEVGTDEEPTRSIPVNYHDQKFIQVHYVPARRDPSDHVSFASTALLGRLLRAVDWQEERASLKELSEQISAAVATNPAVQAVSEQVLTHWGSLHTGPHLATSSLAFLGGELEGVLRHVTLQFSPGPDEPVVDFSRLSDGQQSLLYVTLALAAHAVGRAALNDDQPVFDVSELNPAVFTLFAVEEPENSLSPHLLGRVVRALETVSEASDAQAVVATHSPALMRRVQPEQVRYLRLDEQRVSRVKPVRMPDQALDAHKFVREALHAYPELYFSRLVVLGEGDSEEVVLPRCLTAHDLTLDAASVSVVPLGGRHVNHFWRLLSGLEIPYVTLLDLDLGRHQGGWGRVKYAATQLRLYNPSVDITQEDIDAIDATSSIRDDDGTRWRSKLERHAIFYSSPLDLDFSMLRDRPDQYDDGVVAGDDEVTEKVIAAVLGKNGSADEYTDAEQQLFAHYHRIFKLGSKPAHHLAALAAMTNEELRTGMPPELARLCAHVVERLKELPA</sequence>
<keyword evidence="3" id="KW-0540">Nuclease</keyword>
<reference evidence="3 4" key="1">
    <citation type="submission" date="2020-07" db="EMBL/GenBank/DDBJ databases">
        <title>Sequencing the genomes of 1000 actinobacteria strains.</title>
        <authorList>
            <person name="Klenk H.-P."/>
        </authorList>
    </citation>
    <scope>NUCLEOTIDE SEQUENCE [LARGE SCALE GENOMIC DNA]</scope>
    <source>
        <strain evidence="3 4">DSM 24482</strain>
    </source>
</reference>
<dbReference type="Gene3D" id="3.40.50.300">
    <property type="entry name" value="P-loop containing nucleotide triphosphate hydrolases"/>
    <property type="match status" value="1"/>
</dbReference>
<organism evidence="3 4">
    <name type="scientific">Cellulomonas oligotrophica</name>
    <dbReference type="NCBI Taxonomy" id="931536"/>
    <lineage>
        <taxon>Bacteria</taxon>
        <taxon>Bacillati</taxon>
        <taxon>Actinomycetota</taxon>
        <taxon>Actinomycetes</taxon>
        <taxon>Micrococcales</taxon>
        <taxon>Cellulomonadaceae</taxon>
        <taxon>Cellulomonas</taxon>
    </lineage>
</organism>
<dbReference type="InterPro" id="IPR051396">
    <property type="entry name" value="Bact_Antivir_Def_Nuclease"/>
</dbReference>
<evidence type="ECO:0000259" key="2">
    <source>
        <dbReference type="Pfam" id="PF20469"/>
    </source>
</evidence>
<proteinExistence type="predicted"/>
<dbReference type="PANTHER" id="PTHR43581:SF2">
    <property type="entry name" value="EXCINUCLEASE ATPASE SUBUNIT"/>
    <property type="match status" value="1"/>
</dbReference>
<dbReference type="SUPFAM" id="SSF52540">
    <property type="entry name" value="P-loop containing nucleoside triphosphate hydrolases"/>
    <property type="match status" value="1"/>
</dbReference>
<dbReference type="Pfam" id="PF11398">
    <property type="entry name" value="DUF2813"/>
    <property type="match status" value="1"/>
</dbReference>
<dbReference type="GO" id="GO:0004519">
    <property type="term" value="F:endonuclease activity"/>
    <property type="evidence" value="ECO:0007669"/>
    <property type="project" value="UniProtKB-KW"/>
</dbReference>
<name>A0A7Y9FGX6_9CELL</name>
<dbReference type="PANTHER" id="PTHR43581">
    <property type="entry name" value="ATP/GTP PHOSPHATASE"/>
    <property type="match status" value="1"/>
</dbReference>
<gene>
    <name evidence="3" type="ORF">BKA21_001305</name>
</gene>
<dbReference type="InterPro" id="IPR034139">
    <property type="entry name" value="TOPRIM_OLD"/>
</dbReference>
<dbReference type="AlphaFoldDB" id="A0A7Y9FGX6"/>
<dbReference type="Pfam" id="PF20469">
    <property type="entry name" value="OLD-like_TOPRIM"/>
    <property type="match status" value="1"/>
</dbReference>
<feature type="domain" description="OLD protein-like TOPRIM" evidence="2">
    <location>
        <begin position="389"/>
        <end position="452"/>
    </location>
</feature>
<dbReference type="GO" id="GO:0005524">
    <property type="term" value="F:ATP binding"/>
    <property type="evidence" value="ECO:0007669"/>
    <property type="project" value="InterPro"/>
</dbReference>
<accession>A0A7Y9FGX6</accession>
<keyword evidence="3" id="KW-0255">Endonuclease</keyword>
<dbReference type="CDD" id="cd01026">
    <property type="entry name" value="TOPRIM_OLD"/>
    <property type="match status" value="1"/>
</dbReference>
<keyword evidence="3" id="KW-0378">Hydrolase</keyword>
<dbReference type="InterPro" id="IPR022602">
    <property type="entry name" value="DUF2813"/>
</dbReference>
<dbReference type="InterPro" id="IPR027417">
    <property type="entry name" value="P-loop_NTPase"/>
</dbReference>
<dbReference type="EMBL" id="JACCBK010000001">
    <property type="protein sequence ID" value="NYD85756.1"/>
    <property type="molecule type" value="Genomic_DNA"/>
</dbReference>
<dbReference type="InterPro" id="IPR003959">
    <property type="entry name" value="ATPase_AAA_core"/>
</dbReference>